<reference evidence="1 2" key="1">
    <citation type="submission" date="2019-03" db="EMBL/GenBank/DDBJ databases">
        <title>Single cell metagenomics reveals metabolic interactions within the superorganism composed of flagellate Streblomastix strix and complex community of Bacteroidetes bacteria on its surface.</title>
        <authorList>
            <person name="Treitli S.C."/>
            <person name="Kolisko M."/>
            <person name="Husnik F."/>
            <person name="Keeling P."/>
            <person name="Hampl V."/>
        </authorList>
    </citation>
    <scope>NUCLEOTIDE SEQUENCE [LARGE SCALE GENOMIC DNA]</scope>
    <source>
        <strain evidence="1">ST1C</strain>
    </source>
</reference>
<comment type="caution">
    <text evidence="1">The sequence shown here is derived from an EMBL/GenBank/DDBJ whole genome shotgun (WGS) entry which is preliminary data.</text>
</comment>
<protein>
    <submittedName>
        <fullName evidence="1">Uncharacterized protein</fullName>
    </submittedName>
</protein>
<name>A0A5J4TCB2_9EUKA</name>
<sequence>MNRIQAMFRAL</sequence>
<evidence type="ECO:0000313" key="2">
    <source>
        <dbReference type="Proteomes" id="UP000324800"/>
    </source>
</evidence>
<dbReference type="Proteomes" id="UP000324800">
    <property type="component" value="Unassembled WGS sequence"/>
</dbReference>
<feature type="non-terminal residue" evidence="1">
    <location>
        <position position="11"/>
    </location>
</feature>
<accession>A0A5J4TCB2</accession>
<dbReference type="EMBL" id="SNRW01034642">
    <property type="protein sequence ID" value="KAA6355423.1"/>
    <property type="molecule type" value="Genomic_DNA"/>
</dbReference>
<organism evidence="1 2">
    <name type="scientific">Streblomastix strix</name>
    <dbReference type="NCBI Taxonomy" id="222440"/>
    <lineage>
        <taxon>Eukaryota</taxon>
        <taxon>Metamonada</taxon>
        <taxon>Preaxostyla</taxon>
        <taxon>Oxymonadida</taxon>
        <taxon>Streblomastigidae</taxon>
        <taxon>Streblomastix</taxon>
    </lineage>
</organism>
<evidence type="ECO:0000313" key="1">
    <source>
        <dbReference type="EMBL" id="KAA6355423.1"/>
    </source>
</evidence>
<gene>
    <name evidence="1" type="ORF">EZS28_049050</name>
</gene>
<proteinExistence type="predicted"/>